<proteinExistence type="predicted"/>
<evidence type="ECO:0000313" key="7">
    <source>
        <dbReference type="EMBL" id="KKQ71392.1"/>
    </source>
</evidence>
<feature type="transmembrane region" description="Helical" evidence="6">
    <location>
        <begin position="125"/>
        <end position="148"/>
    </location>
</feature>
<dbReference type="Pfam" id="PF03706">
    <property type="entry name" value="LPG_synthase_TM"/>
    <property type="match status" value="1"/>
</dbReference>
<dbReference type="PANTHER" id="PTHR40277">
    <property type="entry name" value="BLL5419 PROTEIN"/>
    <property type="match status" value="1"/>
</dbReference>
<name>A0A0G0JXY6_9BACT</name>
<evidence type="ECO:0000256" key="4">
    <source>
        <dbReference type="ARBA" id="ARBA00022989"/>
    </source>
</evidence>
<dbReference type="PANTHER" id="PTHR40277:SF1">
    <property type="entry name" value="BLL5419 PROTEIN"/>
    <property type="match status" value="1"/>
</dbReference>
<evidence type="ECO:0008006" key="9">
    <source>
        <dbReference type="Google" id="ProtNLM"/>
    </source>
</evidence>
<feature type="transmembrane region" description="Helical" evidence="6">
    <location>
        <begin position="42"/>
        <end position="65"/>
    </location>
</feature>
<feature type="transmembrane region" description="Helical" evidence="6">
    <location>
        <begin position="236"/>
        <end position="263"/>
    </location>
</feature>
<keyword evidence="3 6" id="KW-0812">Transmembrane</keyword>
<organism evidence="7 8">
    <name type="scientific">Candidatus Shapirobacteria bacterium GW2011_GWE2_38_30</name>
    <dbReference type="NCBI Taxonomy" id="1618490"/>
    <lineage>
        <taxon>Bacteria</taxon>
        <taxon>Candidatus Shapironibacteriota</taxon>
    </lineage>
</organism>
<dbReference type="STRING" id="1618490.US90_C0003G0035"/>
<evidence type="ECO:0000256" key="2">
    <source>
        <dbReference type="ARBA" id="ARBA00022475"/>
    </source>
</evidence>
<reference evidence="7 8" key="1">
    <citation type="journal article" date="2015" name="Nature">
        <title>rRNA introns, odd ribosomes, and small enigmatic genomes across a large radiation of phyla.</title>
        <authorList>
            <person name="Brown C.T."/>
            <person name="Hug L.A."/>
            <person name="Thomas B.C."/>
            <person name="Sharon I."/>
            <person name="Castelle C.J."/>
            <person name="Singh A."/>
            <person name="Wilkins M.J."/>
            <person name="Williams K.H."/>
            <person name="Banfield J.F."/>
        </authorList>
    </citation>
    <scope>NUCLEOTIDE SEQUENCE [LARGE SCALE GENOMIC DNA]</scope>
</reference>
<evidence type="ECO:0000256" key="6">
    <source>
        <dbReference type="SAM" id="Phobius"/>
    </source>
</evidence>
<dbReference type="InterPro" id="IPR022791">
    <property type="entry name" value="L-PG_synthase/AglD"/>
</dbReference>
<dbReference type="EMBL" id="LBUT01000003">
    <property type="protein sequence ID" value="KKQ71392.1"/>
    <property type="molecule type" value="Genomic_DNA"/>
</dbReference>
<keyword evidence="5 6" id="KW-0472">Membrane</keyword>
<feature type="transmembrane region" description="Helical" evidence="6">
    <location>
        <begin position="85"/>
        <end position="104"/>
    </location>
</feature>
<keyword evidence="2" id="KW-1003">Cell membrane</keyword>
<comment type="caution">
    <text evidence="7">The sequence shown here is derived from an EMBL/GenBank/DDBJ whole genome shotgun (WGS) entry which is preliminary data.</text>
</comment>
<dbReference type="AlphaFoldDB" id="A0A0G0JXY6"/>
<sequence>MFNFFKKIFGSRLFKLFGSTVLMYLAFRKVDLTTLADLLLKVPWWFWVAMLAYQIVLVIIGAYRWSLLLFDKPGVDEVKNFTRASMLGSFYGLLFPTMVASDLLKWLSILKKYPEITKTKLLSSVFLDRVVGFTIFIFSAFLASLVALMTGVAIPWFLVWIFGGLFLGVLVFYFLVFKINLEKIFDRFPWLKKGGDIVELIKNENKSRIYRALGVSLVTELMWVMQVYFISEIFGAGFSLLSVLVVVPVVSMVLLLPISIGGIGARDSMYLVFFGNLGYEPAKILAVSAFSGILGILGSLINGVANYF</sequence>
<gene>
    <name evidence="7" type="ORF">US90_C0003G0035</name>
</gene>
<protein>
    <recommendedName>
        <fullName evidence="9">Lysylphosphatidylglycerol synthetase/UPF0104</fullName>
    </recommendedName>
</protein>
<accession>A0A0G0JXY6</accession>
<feature type="transmembrane region" description="Helical" evidence="6">
    <location>
        <begin position="154"/>
        <end position="177"/>
    </location>
</feature>
<dbReference type="Proteomes" id="UP000034406">
    <property type="component" value="Unassembled WGS sequence"/>
</dbReference>
<comment type="subcellular location">
    <subcellularLocation>
        <location evidence="1">Cell membrane</location>
        <topology evidence="1">Multi-pass membrane protein</topology>
    </subcellularLocation>
</comment>
<evidence type="ECO:0000256" key="1">
    <source>
        <dbReference type="ARBA" id="ARBA00004651"/>
    </source>
</evidence>
<evidence type="ECO:0000256" key="3">
    <source>
        <dbReference type="ARBA" id="ARBA00022692"/>
    </source>
</evidence>
<dbReference type="GO" id="GO:0005886">
    <property type="term" value="C:plasma membrane"/>
    <property type="evidence" value="ECO:0007669"/>
    <property type="project" value="UniProtKB-SubCell"/>
</dbReference>
<feature type="transmembrane region" description="Helical" evidence="6">
    <location>
        <begin position="284"/>
        <end position="305"/>
    </location>
</feature>
<feature type="transmembrane region" description="Helical" evidence="6">
    <location>
        <begin position="209"/>
        <end position="230"/>
    </location>
</feature>
<keyword evidence="4 6" id="KW-1133">Transmembrane helix</keyword>
<evidence type="ECO:0000256" key="5">
    <source>
        <dbReference type="ARBA" id="ARBA00023136"/>
    </source>
</evidence>
<evidence type="ECO:0000313" key="8">
    <source>
        <dbReference type="Proteomes" id="UP000034406"/>
    </source>
</evidence>